<dbReference type="Pfam" id="PF00643">
    <property type="entry name" value="zf-B_box"/>
    <property type="match status" value="1"/>
</dbReference>
<name>A0AAD7STQ1_9TELE</name>
<dbReference type="PANTHER" id="PTHR24103">
    <property type="entry name" value="E3 UBIQUITIN-PROTEIN LIGASE TRIM"/>
    <property type="match status" value="1"/>
</dbReference>
<feature type="coiled-coil region" evidence="3">
    <location>
        <begin position="176"/>
        <end position="207"/>
    </location>
</feature>
<dbReference type="InterPro" id="IPR001870">
    <property type="entry name" value="B30.2/SPRY"/>
</dbReference>
<accession>A0AAD7STQ1</accession>
<dbReference type="PROSITE" id="PS50188">
    <property type="entry name" value="B302_SPRY"/>
    <property type="match status" value="1"/>
</dbReference>
<comment type="caution">
    <text evidence="5">The sequence shown here is derived from an EMBL/GenBank/DDBJ whole genome shotgun (WGS) entry which is preliminary data.</text>
</comment>
<evidence type="ECO:0000256" key="3">
    <source>
        <dbReference type="SAM" id="Coils"/>
    </source>
</evidence>
<dbReference type="Gene3D" id="2.60.120.920">
    <property type="match status" value="1"/>
</dbReference>
<dbReference type="InterPro" id="IPR003877">
    <property type="entry name" value="SPRY_dom"/>
</dbReference>
<dbReference type="Pfam" id="PF00622">
    <property type="entry name" value="SPRY"/>
    <property type="match status" value="1"/>
</dbReference>
<dbReference type="InterPro" id="IPR050143">
    <property type="entry name" value="TRIM/RBCC"/>
</dbReference>
<proteinExistence type="predicted"/>
<evidence type="ECO:0000256" key="2">
    <source>
        <dbReference type="ARBA" id="ARBA00022833"/>
    </source>
</evidence>
<dbReference type="SMART" id="SM00589">
    <property type="entry name" value="PRY"/>
    <property type="match status" value="1"/>
</dbReference>
<dbReference type="SMART" id="SM00449">
    <property type="entry name" value="SPRY"/>
    <property type="match status" value="1"/>
</dbReference>
<reference evidence="5" key="1">
    <citation type="journal article" date="2023" name="Science">
        <title>Genome structures resolve the early diversification of teleost fishes.</title>
        <authorList>
            <person name="Parey E."/>
            <person name="Louis A."/>
            <person name="Montfort J."/>
            <person name="Bouchez O."/>
            <person name="Roques C."/>
            <person name="Iampietro C."/>
            <person name="Lluch J."/>
            <person name="Castinel A."/>
            <person name="Donnadieu C."/>
            <person name="Desvignes T."/>
            <person name="Floi Bucao C."/>
            <person name="Jouanno E."/>
            <person name="Wen M."/>
            <person name="Mejri S."/>
            <person name="Dirks R."/>
            <person name="Jansen H."/>
            <person name="Henkel C."/>
            <person name="Chen W.J."/>
            <person name="Zahm M."/>
            <person name="Cabau C."/>
            <person name="Klopp C."/>
            <person name="Thompson A.W."/>
            <person name="Robinson-Rechavi M."/>
            <person name="Braasch I."/>
            <person name="Lecointre G."/>
            <person name="Bobe J."/>
            <person name="Postlethwait J.H."/>
            <person name="Berthelot C."/>
            <person name="Roest Crollius H."/>
            <person name="Guiguen Y."/>
        </authorList>
    </citation>
    <scope>NUCLEOTIDE SEQUENCE</scope>
    <source>
        <strain evidence="5">NC1722</strain>
    </source>
</reference>
<keyword evidence="3" id="KW-0175">Coiled coil</keyword>
<dbReference type="GO" id="GO:0008270">
    <property type="term" value="F:zinc ion binding"/>
    <property type="evidence" value="ECO:0007669"/>
    <property type="project" value="UniProtKB-KW"/>
</dbReference>
<keyword evidence="2" id="KW-0862">Zinc</keyword>
<dbReference type="SUPFAM" id="SSF57845">
    <property type="entry name" value="B-box zinc-binding domain"/>
    <property type="match status" value="1"/>
</dbReference>
<dbReference type="Gene3D" id="3.30.160.60">
    <property type="entry name" value="Classic Zinc Finger"/>
    <property type="match status" value="1"/>
</dbReference>
<dbReference type="EMBL" id="JAINUG010000034">
    <property type="protein sequence ID" value="KAJ8408662.1"/>
    <property type="molecule type" value="Genomic_DNA"/>
</dbReference>
<dbReference type="PRINTS" id="PR01407">
    <property type="entry name" value="BUTYPHLNCDUF"/>
</dbReference>
<protein>
    <recommendedName>
        <fullName evidence="4">B30.2/SPRY domain-containing protein</fullName>
    </recommendedName>
</protein>
<dbReference type="AlphaFoldDB" id="A0AAD7STQ1"/>
<dbReference type="CDD" id="cd19793">
    <property type="entry name" value="Bbox2_TRIM65-like"/>
    <property type="match status" value="1"/>
</dbReference>
<gene>
    <name evidence="5" type="ORF">AAFF_G00252970</name>
</gene>
<keyword evidence="6" id="KW-1185">Reference proteome</keyword>
<dbReference type="InterPro" id="IPR006574">
    <property type="entry name" value="PRY"/>
</dbReference>
<dbReference type="InterPro" id="IPR013320">
    <property type="entry name" value="ConA-like_dom_sf"/>
</dbReference>
<dbReference type="SUPFAM" id="SSF49899">
    <property type="entry name" value="Concanavalin A-like lectins/glucanases"/>
    <property type="match status" value="1"/>
</dbReference>
<keyword evidence="1" id="KW-0863">Zinc-finger</keyword>
<dbReference type="InterPro" id="IPR043136">
    <property type="entry name" value="B30.2/SPRY_sf"/>
</dbReference>
<dbReference type="InterPro" id="IPR003879">
    <property type="entry name" value="Butyrophylin_SPRY"/>
</dbReference>
<evidence type="ECO:0000259" key="4">
    <source>
        <dbReference type="PROSITE" id="PS50188"/>
    </source>
</evidence>
<evidence type="ECO:0000256" key="1">
    <source>
        <dbReference type="ARBA" id="ARBA00022771"/>
    </source>
</evidence>
<dbReference type="Proteomes" id="UP001221898">
    <property type="component" value="Unassembled WGS sequence"/>
</dbReference>
<feature type="domain" description="B30.2/SPRY" evidence="4">
    <location>
        <begin position="283"/>
        <end position="474"/>
    </location>
</feature>
<organism evidence="5 6">
    <name type="scientific">Aldrovandia affinis</name>
    <dbReference type="NCBI Taxonomy" id="143900"/>
    <lineage>
        <taxon>Eukaryota</taxon>
        <taxon>Metazoa</taxon>
        <taxon>Chordata</taxon>
        <taxon>Craniata</taxon>
        <taxon>Vertebrata</taxon>
        <taxon>Euteleostomi</taxon>
        <taxon>Actinopterygii</taxon>
        <taxon>Neopterygii</taxon>
        <taxon>Teleostei</taxon>
        <taxon>Notacanthiformes</taxon>
        <taxon>Halosauridae</taxon>
        <taxon>Aldrovandia</taxon>
    </lineage>
</organism>
<evidence type="ECO:0000313" key="6">
    <source>
        <dbReference type="Proteomes" id="UP001221898"/>
    </source>
</evidence>
<sequence length="474" mass="51744">MTAAPPICELAAVSLEDSDSETCDGSLGRLANGDSKTQTLCAETRLGVNALLANGSIDPGSHMEARSGLKAGPMNSGLPSGRDGSSVGKDLCVDHESPLDWYCSSEGKLVCSHCPIVGSCQGHTVSPIDRKATHVRNQLVDVCEKIQLKALRIERFVNQTLAAKERALQCEASGARERVVARVSRVREALEEEEQRMLEEVQREEERVQQCLLTQRAHWSQALVALTHTRTGLVRTLTHTPDAQLVISSQEIADRVEEAEGVGEPRDTEQLSLAPGRSDSRFLLTLWACTVLLGPSGGPTDGLRFDERTVSPLLSLSDEGRTLTFLPRRARQSPPYDPARFDRWPNALCAPALSSGTHRWVLDVSQSVAFKVGVCYASVERKGAGNESRLGYNASSWVLSHYEGEFSFCHAGAHLRLPLLRRLERLGVLLDWPGHTLLFFDPDSCAVLHALRHPFSAPLLPAFAVADHSITLLP</sequence>
<dbReference type="InterPro" id="IPR000315">
    <property type="entry name" value="Znf_B-box"/>
</dbReference>
<dbReference type="Pfam" id="PF13765">
    <property type="entry name" value="PRY"/>
    <property type="match status" value="1"/>
</dbReference>
<evidence type="ECO:0000313" key="5">
    <source>
        <dbReference type="EMBL" id="KAJ8408662.1"/>
    </source>
</evidence>
<keyword evidence="1" id="KW-0479">Metal-binding</keyword>